<feature type="domain" description="Fibronectin type-III" evidence="4">
    <location>
        <begin position="324"/>
        <end position="417"/>
    </location>
</feature>
<dbReference type="Pfam" id="PF00041">
    <property type="entry name" value="fn3"/>
    <property type="match status" value="2"/>
</dbReference>
<accession>A0A8K0GGS1</accession>
<feature type="domain" description="Ig-like" evidence="3">
    <location>
        <begin position="133"/>
        <end position="221"/>
    </location>
</feature>
<dbReference type="PROSITE" id="PS50835">
    <property type="entry name" value="IG_LIKE"/>
    <property type="match status" value="2"/>
</dbReference>
<dbReference type="FunFam" id="2.60.40.10:FF:000612">
    <property type="entry name" value="palladin isoform X1"/>
    <property type="match status" value="1"/>
</dbReference>
<evidence type="ECO:0000313" key="6">
    <source>
        <dbReference type="Proteomes" id="UP000801492"/>
    </source>
</evidence>
<dbReference type="InterPro" id="IPR003599">
    <property type="entry name" value="Ig_sub"/>
</dbReference>
<dbReference type="InterPro" id="IPR013783">
    <property type="entry name" value="Ig-like_fold"/>
</dbReference>
<dbReference type="InterPro" id="IPR050964">
    <property type="entry name" value="Striated_Muscle_Regulatory"/>
</dbReference>
<feature type="region of interest" description="Disordered" evidence="2">
    <location>
        <begin position="564"/>
        <end position="723"/>
    </location>
</feature>
<feature type="domain" description="Ig-like" evidence="3">
    <location>
        <begin position="225"/>
        <end position="319"/>
    </location>
</feature>
<dbReference type="PRINTS" id="PR00014">
    <property type="entry name" value="FNTYPEIII"/>
</dbReference>
<dbReference type="GO" id="GO:0009653">
    <property type="term" value="P:anatomical structure morphogenesis"/>
    <property type="evidence" value="ECO:0007669"/>
    <property type="project" value="UniProtKB-ARBA"/>
</dbReference>
<evidence type="ECO:0008006" key="7">
    <source>
        <dbReference type="Google" id="ProtNLM"/>
    </source>
</evidence>
<dbReference type="PANTHER" id="PTHR13817">
    <property type="entry name" value="TITIN"/>
    <property type="match status" value="1"/>
</dbReference>
<dbReference type="SMART" id="SM00409">
    <property type="entry name" value="IG"/>
    <property type="match status" value="2"/>
</dbReference>
<feature type="compositionally biased region" description="Polar residues" evidence="2">
    <location>
        <begin position="657"/>
        <end position="671"/>
    </location>
</feature>
<dbReference type="PANTHER" id="PTHR13817:SF167">
    <property type="entry name" value="MYOMESIN AND MYOSIN BINDING PROTEIN"/>
    <property type="match status" value="1"/>
</dbReference>
<keyword evidence="1" id="KW-0677">Repeat</keyword>
<dbReference type="InterPro" id="IPR003598">
    <property type="entry name" value="Ig_sub2"/>
</dbReference>
<dbReference type="CDD" id="cd00063">
    <property type="entry name" value="FN3"/>
    <property type="match status" value="2"/>
</dbReference>
<dbReference type="Gene3D" id="2.60.40.10">
    <property type="entry name" value="Immunoglobulins"/>
    <property type="match status" value="4"/>
</dbReference>
<dbReference type="AlphaFoldDB" id="A0A8K0GGS1"/>
<proteinExistence type="predicted"/>
<evidence type="ECO:0000259" key="3">
    <source>
        <dbReference type="PROSITE" id="PS50835"/>
    </source>
</evidence>
<feature type="domain" description="Fibronectin type-III" evidence="4">
    <location>
        <begin position="28"/>
        <end position="128"/>
    </location>
</feature>
<dbReference type="InterPro" id="IPR036179">
    <property type="entry name" value="Ig-like_dom_sf"/>
</dbReference>
<dbReference type="Proteomes" id="UP000801492">
    <property type="component" value="Unassembled WGS sequence"/>
</dbReference>
<dbReference type="SUPFAM" id="SSF49265">
    <property type="entry name" value="Fibronectin type III"/>
    <property type="match status" value="1"/>
</dbReference>
<feature type="compositionally biased region" description="Low complexity" evidence="2">
    <location>
        <begin position="682"/>
        <end position="698"/>
    </location>
</feature>
<dbReference type="InterPro" id="IPR013098">
    <property type="entry name" value="Ig_I-set"/>
</dbReference>
<dbReference type="CDD" id="cd00096">
    <property type="entry name" value="Ig"/>
    <property type="match status" value="1"/>
</dbReference>
<protein>
    <recommendedName>
        <fullName evidence="7">Titin</fullName>
    </recommendedName>
</protein>
<feature type="compositionally biased region" description="Polar residues" evidence="2">
    <location>
        <begin position="485"/>
        <end position="500"/>
    </location>
</feature>
<sequence length="817" mass="91648">MGNTSVKPHPRSRRKKQVHWKAADRPSPPGKPQLVSESEITPDVVTIRWDPPRYDGGSPITGYLVEHRRYGSPHWVRATPLLVPFTELSLSGLEPGWRYQFRISAENAVGLSAPGELSELLTVTLQRSAITAPRFIEDLNDTVALENEKTEFVAQFIGQPAPKVCWFKDGFEIFSSRRIRIITENDKSVLTIHQSSLSDEGEIKCTATNRAGHASTKAILTLEAPPSIRLPRQYEDGLLFELGEAIRLKVSIAGRPTPLVFWSHNNESIKNDDRYEIESTDKYSSVRLADARRTDRGEYQVKAVNKLGEAVASFLVTVTDKPSPPGQARVAMTLGRSVTLSWSTPADDGGCKIGNYIVEYFRIGWDVWLKAATCRQLTTTIGDLIEGSEYKFRIKAESPYGVSEPSHESDVVFIPDPKRGILTPSARSKSQPRDIFSNEFAPVPAKRQPRSLSSTRAENVPKRTPTPVHFYEGGVPVRPARTKVKSPSITPEPSPVNNRRNVNADVLDKNIFDRSSMARDLAYGTPEMKIKQNEDDIAMYESERLNHPANIAVKSTVNVIHHQNSSPVNIKPRSPSPKLQKSASPPRMSSFVPYKNDNKPPLRQRSPSPQPFTSRRSPSPLRQLRRSSSPLPEIRRAPSPVPESKKSRSPLPENKRPTTNLQENRRFSNSIDENERSGRALSPIRFTRSRSRSPSPIGEIRHEAINPKYNIDSSRTRNSKNDHLSNSSEFMLVLLPENQRGRGSDSDIKFDFDENLVPPPMSLSAPELGAEPLFLEPLRISVSSTELLHEQFIQRFYQALEAEEAELEKRAQNNNEA</sequence>
<feature type="region of interest" description="Disordered" evidence="2">
    <location>
        <begin position="1"/>
        <end position="37"/>
    </location>
</feature>
<comment type="caution">
    <text evidence="5">The sequence shown here is derived from an EMBL/GenBank/DDBJ whole genome shotgun (WGS) entry which is preliminary data.</text>
</comment>
<feature type="compositionally biased region" description="Low complexity" evidence="2">
    <location>
        <begin position="614"/>
        <end position="632"/>
    </location>
</feature>
<evidence type="ECO:0000313" key="5">
    <source>
        <dbReference type="EMBL" id="KAF2897463.1"/>
    </source>
</evidence>
<evidence type="ECO:0000256" key="2">
    <source>
        <dbReference type="SAM" id="MobiDB-lite"/>
    </source>
</evidence>
<dbReference type="SMART" id="SM00408">
    <property type="entry name" value="IGc2"/>
    <property type="match status" value="2"/>
</dbReference>
<evidence type="ECO:0000256" key="1">
    <source>
        <dbReference type="ARBA" id="ARBA00022737"/>
    </source>
</evidence>
<dbReference type="InterPro" id="IPR007110">
    <property type="entry name" value="Ig-like_dom"/>
</dbReference>
<organism evidence="5 6">
    <name type="scientific">Ignelater luminosus</name>
    <name type="common">Cucubano</name>
    <name type="synonym">Pyrophorus luminosus</name>
    <dbReference type="NCBI Taxonomy" id="2038154"/>
    <lineage>
        <taxon>Eukaryota</taxon>
        <taxon>Metazoa</taxon>
        <taxon>Ecdysozoa</taxon>
        <taxon>Arthropoda</taxon>
        <taxon>Hexapoda</taxon>
        <taxon>Insecta</taxon>
        <taxon>Pterygota</taxon>
        <taxon>Neoptera</taxon>
        <taxon>Endopterygota</taxon>
        <taxon>Coleoptera</taxon>
        <taxon>Polyphaga</taxon>
        <taxon>Elateriformia</taxon>
        <taxon>Elateroidea</taxon>
        <taxon>Elateridae</taxon>
        <taxon>Agrypninae</taxon>
        <taxon>Pyrophorini</taxon>
        <taxon>Ignelater</taxon>
    </lineage>
</organism>
<dbReference type="OrthoDB" id="6107607at2759"/>
<dbReference type="Pfam" id="PF07679">
    <property type="entry name" value="I-set"/>
    <property type="match status" value="2"/>
</dbReference>
<dbReference type="InterPro" id="IPR003961">
    <property type="entry name" value="FN3_dom"/>
</dbReference>
<dbReference type="EMBL" id="VTPC01004137">
    <property type="protein sequence ID" value="KAF2897463.1"/>
    <property type="molecule type" value="Genomic_DNA"/>
</dbReference>
<dbReference type="GO" id="GO:0030154">
    <property type="term" value="P:cell differentiation"/>
    <property type="evidence" value="ECO:0007669"/>
    <property type="project" value="UniProtKB-ARBA"/>
</dbReference>
<name>A0A8K0GGS1_IGNLU</name>
<dbReference type="InterPro" id="IPR036116">
    <property type="entry name" value="FN3_sf"/>
</dbReference>
<evidence type="ECO:0000259" key="4">
    <source>
        <dbReference type="PROSITE" id="PS50853"/>
    </source>
</evidence>
<dbReference type="SMART" id="SM00060">
    <property type="entry name" value="FN3"/>
    <property type="match status" value="2"/>
</dbReference>
<dbReference type="FunFam" id="2.60.40.10:FF:000002">
    <property type="entry name" value="Titin a"/>
    <property type="match status" value="1"/>
</dbReference>
<keyword evidence="6" id="KW-1185">Reference proteome</keyword>
<gene>
    <name evidence="5" type="ORF">ILUMI_08712</name>
</gene>
<dbReference type="PROSITE" id="PS50853">
    <property type="entry name" value="FN3"/>
    <property type="match status" value="2"/>
</dbReference>
<reference evidence="5" key="1">
    <citation type="submission" date="2019-08" db="EMBL/GenBank/DDBJ databases">
        <title>The genome of the North American firefly Photinus pyralis.</title>
        <authorList>
            <consortium name="Photinus pyralis genome working group"/>
            <person name="Fallon T.R."/>
            <person name="Sander Lower S.E."/>
            <person name="Weng J.-K."/>
        </authorList>
    </citation>
    <scope>NUCLEOTIDE SEQUENCE</scope>
    <source>
        <strain evidence="5">TRF0915ILg1</strain>
        <tissue evidence="5">Whole body</tissue>
    </source>
</reference>
<dbReference type="SUPFAM" id="SSF48726">
    <property type="entry name" value="Immunoglobulin"/>
    <property type="match status" value="2"/>
</dbReference>
<feature type="region of interest" description="Disordered" evidence="2">
    <location>
        <begin position="481"/>
        <end position="500"/>
    </location>
</feature>
<feature type="region of interest" description="Disordered" evidence="2">
    <location>
        <begin position="424"/>
        <end position="474"/>
    </location>
</feature>
<dbReference type="FunFam" id="2.60.40.10:FF:001806">
    <property type="entry name" value="Blast:Twitchin"/>
    <property type="match status" value="1"/>
</dbReference>
<feature type="compositionally biased region" description="Basic residues" evidence="2">
    <location>
        <begin position="8"/>
        <end position="19"/>
    </location>
</feature>